<gene>
    <name evidence="1" type="ORF">P7K49_011820</name>
</gene>
<proteinExistence type="predicted"/>
<name>A0ABQ9VU58_SAGOE</name>
<evidence type="ECO:0000313" key="2">
    <source>
        <dbReference type="Proteomes" id="UP001266305"/>
    </source>
</evidence>
<keyword evidence="2" id="KW-1185">Reference proteome</keyword>
<comment type="caution">
    <text evidence="1">The sequence shown here is derived from an EMBL/GenBank/DDBJ whole genome shotgun (WGS) entry which is preliminary data.</text>
</comment>
<accession>A0ABQ9VU58</accession>
<sequence>MFQNRSGSRSLGGTCIPKGDMVESEPCTQLRPASRCPVTWECLMSQRKMPRVTQTTGCSLSLPFTCSECDGRSLFLWFPTYPSPIRESCDMSGEAEDKQNPVNLFILILMSYDHVELTFNDMKNVPEAFKGTKKGTVYLTPYRNHQALRVTDLTTGQ</sequence>
<organism evidence="1 2">
    <name type="scientific">Saguinus oedipus</name>
    <name type="common">Cotton-top tamarin</name>
    <name type="synonym">Oedipomidas oedipus</name>
    <dbReference type="NCBI Taxonomy" id="9490"/>
    <lineage>
        <taxon>Eukaryota</taxon>
        <taxon>Metazoa</taxon>
        <taxon>Chordata</taxon>
        <taxon>Craniata</taxon>
        <taxon>Vertebrata</taxon>
        <taxon>Euteleostomi</taxon>
        <taxon>Mammalia</taxon>
        <taxon>Eutheria</taxon>
        <taxon>Euarchontoglires</taxon>
        <taxon>Primates</taxon>
        <taxon>Haplorrhini</taxon>
        <taxon>Platyrrhini</taxon>
        <taxon>Cebidae</taxon>
        <taxon>Callitrichinae</taxon>
        <taxon>Saguinus</taxon>
    </lineage>
</organism>
<protein>
    <submittedName>
        <fullName evidence="1">Uncharacterized protein</fullName>
    </submittedName>
</protein>
<reference evidence="1 2" key="1">
    <citation type="submission" date="2023-05" db="EMBL/GenBank/DDBJ databases">
        <title>B98-5 Cell Line De Novo Hybrid Assembly: An Optical Mapping Approach.</title>
        <authorList>
            <person name="Kananen K."/>
            <person name="Auerbach J.A."/>
            <person name="Kautto E."/>
            <person name="Blachly J.S."/>
        </authorList>
    </citation>
    <scope>NUCLEOTIDE SEQUENCE [LARGE SCALE GENOMIC DNA]</scope>
    <source>
        <strain evidence="1">B95-8</strain>
        <tissue evidence="1">Cell line</tissue>
    </source>
</reference>
<dbReference type="EMBL" id="JASSZA010000005">
    <property type="protein sequence ID" value="KAK2112073.1"/>
    <property type="molecule type" value="Genomic_DNA"/>
</dbReference>
<evidence type="ECO:0000313" key="1">
    <source>
        <dbReference type="EMBL" id="KAK2112073.1"/>
    </source>
</evidence>
<dbReference type="Proteomes" id="UP001266305">
    <property type="component" value="Unassembled WGS sequence"/>
</dbReference>